<accession>A0A6A5XGP4</accession>
<feature type="compositionally biased region" description="Low complexity" evidence="2">
    <location>
        <begin position="1273"/>
        <end position="1283"/>
    </location>
</feature>
<organism evidence="4 5">
    <name type="scientific">Aaosphaeria arxii CBS 175.79</name>
    <dbReference type="NCBI Taxonomy" id="1450172"/>
    <lineage>
        <taxon>Eukaryota</taxon>
        <taxon>Fungi</taxon>
        <taxon>Dikarya</taxon>
        <taxon>Ascomycota</taxon>
        <taxon>Pezizomycotina</taxon>
        <taxon>Dothideomycetes</taxon>
        <taxon>Pleosporomycetidae</taxon>
        <taxon>Pleosporales</taxon>
        <taxon>Pleosporales incertae sedis</taxon>
        <taxon>Aaosphaeria</taxon>
    </lineage>
</organism>
<dbReference type="SUPFAM" id="SSF116846">
    <property type="entry name" value="MIT domain"/>
    <property type="match status" value="1"/>
</dbReference>
<feature type="compositionally biased region" description="Basic and acidic residues" evidence="2">
    <location>
        <begin position="416"/>
        <end position="427"/>
    </location>
</feature>
<feature type="coiled-coil region" evidence="1">
    <location>
        <begin position="760"/>
        <end position="821"/>
    </location>
</feature>
<feature type="compositionally biased region" description="Pro residues" evidence="2">
    <location>
        <begin position="318"/>
        <end position="327"/>
    </location>
</feature>
<reference evidence="4" key="1">
    <citation type="journal article" date="2020" name="Stud. Mycol.">
        <title>101 Dothideomycetes genomes: a test case for predicting lifestyles and emergence of pathogens.</title>
        <authorList>
            <person name="Haridas S."/>
            <person name="Albert R."/>
            <person name="Binder M."/>
            <person name="Bloem J."/>
            <person name="Labutti K."/>
            <person name="Salamov A."/>
            <person name="Andreopoulos B."/>
            <person name="Baker S."/>
            <person name="Barry K."/>
            <person name="Bills G."/>
            <person name="Bluhm B."/>
            <person name="Cannon C."/>
            <person name="Castanera R."/>
            <person name="Culley D."/>
            <person name="Daum C."/>
            <person name="Ezra D."/>
            <person name="Gonzalez J."/>
            <person name="Henrissat B."/>
            <person name="Kuo A."/>
            <person name="Liang C."/>
            <person name="Lipzen A."/>
            <person name="Lutzoni F."/>
            <person name="Magnuson J."/>
            <person name="Mondo S."/>
            <person name="Nolan M."/>
            <person name="Ohm R."/>
            <person name="Pangilinan J."/>
            <person name="Park H.-J."/>
            <person name="Ramirez L."/>
            <person name="Alfaro M."/>
            <person name="Sun H."/>
            <person name="Tritt A."/>
            <person name="Yoshinaga Y."/>
            <person name="Zwiers L.-H."/>
            <person name="Turgeon B."/>
            <person name="Goodwin S."/>
            <person name="Spatafora J."/>
            <person name="Crous P."/>
            <person name="Grigoriev I."/>
        </authorList>
    </citation>
    <scope>NUCLEOTIDE SEQUENCE</scope>
    <source>
        <strain evidence="4">CBS 175.79</strain>
    </source>
</reference>
<feature type="region of interest" description="Disordered" evidence="2">
    <location>
        <begin position="1"/>
        <end position="431"/>
    </location>
</feature>
<dbReference type="InterPro" id="IPR036181">
    <property type="entry name" value="MIT_dom_sf"/>
</dbReference>
<protein>
    <recommendedName>
        <fullName evidence="3">MIT domain-containing protein</fullName>
    </recommendedName>
</protein>
<feature type="compositionally biased region" description="Polar residues" evidence="2">
    <location>
        <begin position="193"/>
        <end position="210"/>
    </location>
</feature>
<evidence type="ECO:0000259" key="3">
    <source>
        <dbReference type="Pfam" id="PF04212"/>
    </source>
</evidence>
<evidence type="ECO:0000313" key="5">
    <source>
        <dbReference type="Proteomes" id="UP000799778"/>
    </source>
</evidence>
<evidence type="ECO:0000313" key="4">
    <source>
        <dbReference type="EMBL" id="KAF2012029.1"/>
    </source>
</evidence>
<feature type="region of interest" description="Disordered" evidence="2">
    <location>
        <begin position="943"/>
        <end position="1082"/>
    </location>
</feature>
<feature type="compositionally biased region" description="Low complexity" evidence="2">
    <location>
        <begin position="690"/>
        <end position="706"/>
    </location>
</feature>
<feature type="compositionally biased region" description="Basic residues" evidence="2">
    <location>
        <begin position="121"/>
        <end position="134"/>
    </location>
</feature>
<feature type="region of interest" description="Disordered" evidence="2">
    <location>
        <begin position="833"/>
        <end position="865"/>
    </location>
</feature>
<feature type="compositionally biased region" description="Pro residues" evidence="2">
    <location>
        <begin position="603"/>
        <end position="615"/>
    </location>
</feature>
<feature type="compositionally biased region" description="Low complexity" evidence="2">
    <location>
        <begin position="12"/>
        <end position="36"/>
    </location>
</feature>
<dbReference type="EMBL" id="ML978073">
    <property type="protein sequence ID" value="KAF2012029.1"/>
    <property type="molecule type" value="Genomic_DNA"/>
</dbReference>
<feature type="compositionally biased region" description="Polar residues" evidence="2">
    <location>
        <begin position="303"/>
        <end position="313"/>
    </location>
</feature>
<dbReference type="GeneID" id="54289689"/>
<feature type="compositionally biased region" description="Basic and acidic residues" evidence="2">
    <location>
        <begin position="372"/>
        <end position="396"/>
    </location>
</feature>
<dbReference type="InterPro" id="IPR007330">
    <property type="entry name" value="MIT_dom"/>
</dbReference>
<feature type="compositionally biased region" description="Pro residues" evidence="2">
    <location>
        <begin position="172"/>
        <end position="181"/>
    </location>
</feature>
<name>A0A6A5XGP4_9PLEO</name>
<keyword evidence="5" id="KW-1185">Reference proteome</keyword>
<feature type="compositionally biased region" description="Basic and acidic residues" evidence="2">
    <location>
        <begin position="953"/>
        <end position="966"/>
    </location>
</feature>
<evidence type="ECO:0000256" key="1">
    <source>
        <dbReference type="SAM" id="Coils"/>
    </source>
</evidence>
<feature type="compositionally biased region" description="Low complexity" evidence="2">
    <location>
        <begin position="841"/>
        <end position="865"/>
    </location>
</feature>
<feature type="compositionally biased region" description="Polar residues" evidence="2">
    <location>
        <begin position="1030"/>
        <end position="1050"/>
    </location>
</feature>
<proteinExistence type="predicted"/>
<feature type="compositionally biased region" description="Pro residues" evidence="2">
    <location>
        <begin position="630"/>
        <end position="642"/>
    </location>
</feature>
<dbReference type="Proteomes" id="UP000799778">
    <property type="component" value="Unassembled WGS sequence"/>
</dbReference>
<evidence type="ECO:0000256" key="2">
    <source>
        <dbReference type="SAM" id="MobiDB-lite"/>
    </source>
</evidence>
<feature type="compositionally biased region" description="Low complexity" evidence="2">
    <location>
        <begin position="219"/>
        <end position="241"/>
    </location>
</feature>
<dbReference type="OrthoDB" id="2245455at2759"/>
<feature type="compositionally biased region" description="Low complexity" evidence="2">
    <location>
        <begin position="278"/>
        <end position="302"/>
    </location>
</feature>
<feature type="domain" description="MIT" evidence="3">
    <location>
        <begin position="429"/>
        <end position="493"/>
    </location>
</feature>
<keyword evidence="1" id="KW-0175">Coiled coil</keyword>
<sequence length="1444" mass="154816">MNLYSSPPSAVATTDAIAPTTATATTTTTSPSSPTALSYLPGLAYGQTQINHHPPPPPPPPPPPQQQHQQPQPSHHQSQSQSHSHSHTLSHSSRARSSSTSSSLLGRSASLRDTIPDPSKPHKRATPPPSRRRSSAAGFAVDGFGFSGREPTGNLNRWSHSTAASTSKSPPQQQPPPPPPQYHQDERRPSRGHTPSASTSRHNVSSSFNTPLLPAFNGTAPNPSSPSYTTSTSPSRNRNNSLPFNASPESSPHRRPHPRSPVYKPSSSSVTAPPPQLPTLALLPATVYDPSSPNGSSRNSPSAVTSNASSDYFNSKPRAPPPNPQRPPSRTQAERVIGRSPLGTPPIGVLEAEARYQRSGTGNRPPPTSSKEPAKPVHGAAHERSRSHQQESKGRSESSGSASARPDDAYQGTPPRSREKRERDKKTMLSRALQKANTAVLLDNAQNFEGAMEAYNDACKLLQQVMIRSQGEEDRRKLDSIRVTYTNRIEELRRLDPGYQAGSGKSLPARPMSNDSLDEQRSMLFDAADDDEEEPAIVQTASMARIVNDRSHEADVAGDEGESSSQLLPLRMEQTGGVRESVISTAIRDVQKGMPTTPNFLLQPPPGKLGGPNPPIGGAGLESPMDRSYMPPPLSPRRPTPPLSSAAEHDEPETSMPTSFLQPDRPPSSAKHQRGNSSESISWLDTIDESGGSSCSSSIHSLSPGGMRRKHIRNASGATEAEFDAALDAAVEAAYDEGYEPYDDEHSTLSGDTASRLKNVEMAKERVREAEREEAIAAAKYRYKESQLRSEALPHVRESAEFNFQEEADEEERLLDEITREYMLDGFDFDLQNKSSLPRQSDSSNFSGSTYNSSSSSHRTTGGTSLSTVAEFVPPLKHQAPSHAPPPLPPPTGALPSVAEAQALQLSRSPPAAGPTFGKEASSVKNRRISVLNANNLKIETAIPNSTVAPGPHTEKLSVSEKEGRSDVPPVPKTAAASTFNGAQADPSFKLPELPQSTRLAAPSPQPPIPSPAETAFTTSPATPALGHGMSNNDSSLAPGSPKTGKTSATGIRKNKSSLSLKQRTLSISSPDGSDASIGTPLSTTFSFTQQRKQSNAAAVPAPTPTPSIPTFNVDGLPSGGMHLFESDIHSPYSPGSPSGGVTNAPIPLEPCPDSYLLRPFWLMRCFYQTIAHPRGGYLSTKLFVPRDVWRVKGVKLKNIDEKISNCDLLTAALQKLSAVDTFDADAVLEEVQALEVVLDQVQLQLAKKLGNEVGSHSVSTLFKDANFGNDSSANGDSSSKGSHGLQDHAPKSAMSQSKSYLTSWRKLRSKGSAVGLSSMATPKTPAVSEVPKDSLIMATLPMTSLPNIRFAKRDISSVTFEGPNASYMSSLARLFDAAQILDQIARQVEDPGLKFSSSTHVGLELSARHAAEFFGFYICRFVLADVTLMLDKFIKRGSEWVLV</sequence>
<dbReference type="Pfam" id="PF04212">
    <property type="entry name" value="MIT"/>
    <property type="match status" value="1"/>
</dbReference>
<feature type="compositionally biased region" description="Pro residues" evidence="2">
    <location>
        <begin position="53"/>
        <end position="65"/>
    </location>
</feature>
<gene>
    <name evidence="4" type="ORF">BU24DRAFT_465599</name>
</gene>
<dbReference type="PANTHER" id="PTHR37327:SF1">
    <property type="entry name" value="MICROTUBULE INTERACTING AND TRANSPORT DOMAIN-CONTAINING PROTEIN"/>
    <property type="match status" value="1"/>
</dbReference>
<dbReference type="PANTHER" id="PTHR37327">
    <property type="entry name" value="CHROMOSOME 1, WHOLE GENOME SHOTGUN SEQUENCE"/>
    <property type="match status" value="1"/>
</dbReference>
<dbReference type="Gene3D" id="1.20.58.80">
    <property type="entry name" value="Phosphotransferase system, lactose/cellobiose-type IIA subunit"/>
    <property type="match status" value="1"/>
</dbReference>
<feature type="compositionally biased region" description="Polar residues" evidence="2">
    <location>
        <begin position="153"/>
        <end position="169"/>
    </location>
</feature>
<feature type="compositionally biased region" description="Low complexity" evidence="2">
    <location>
        <begin position="66"/>
        <end position="104"/>
    </location>
</feature>
<feature type="compositionally biased region" description="Polar residues" evidence="2">
    <location>
        <begin position="1057"/>
        <end position="1072"/>
    </location>
</feature>
<feature type="region of interest" description="Disordered" evidence="2">
    <location>
        <begin position="591"/>
        <end position="717"/>
    </location>
</feature>
<feature type="region of interest" description="Disordered" evidence="2">
    <location>
        <begin position="1273"/>
        <end position="1296"/>
    </location>
</feature>
<dbReference type="RefSeq" id="XP_033380368.1">
    <property type="nucleotide sequence ID" value="XM_033532292.1"/>
</dbReference>